<evidence type="ECO:0000313" key="1">
    <source>
        <dbReference type="EMBL" id="PIW07825.1"/>
    </source>
</evidence>
<sequence>TYIRGFEREQLPYPKFQGIEWEGYPEAGHQERQIIEINGQQWVLEVLGFQGSQGQGEVQMHPEPTQQEDVFFLCGKGEMTIWNGMDCVRKADERNYWEHELVGVMDRMEAEKANYVLAVASDRTMGKEKLVLNVTKRDGSMLAVEAISTRKGHYHKTSLARPSLCFVVKRRPITLDSHEMVGFAGPYSGGSDG</sequence>
<protein>
    <submittedName>
        <fullName evidence="1">Uncharacterized protein</fullName>
    </submittedName>
</protein>
<dbReference type="EMBL" id="PFFO01000094">
    <property type="protein sequence ID" value="PIW07825.1"/>
    <property type="molecule type" value="Genomic_DNA"/>
</dbReference>
<dbReference type="AlphaFoldDB" id="A0A2M7FPD6"/>
<dbReference type="Proteomes" id="UP000230556">
    <property type="component" value="Unassembled WGS sequence"/>
</dbReference>
<gene>
    <name evidence="1" type="ORF">COW38_02130</name>
</gene>
<evidence type="ECO:0000313" key="2">
    <source>
        <dbReference type="Proteomes" id="UP000230556"/>
    </source>
</evidence>
<feature type="non-terminal residue" evidence="1">
    <location>
        <position position="1"/>
    </location>
</feature>
<accession>A0A2M7FPD6</accession>
<reference evidence="2" key="1">
    <citation type="submission" date="2017-09" db="EMBL/GenBank/DDBJ databases">
        <title>Depth-based differentiation of microbial function through sediment-hosted aquifers and enrichment of novel symbionts in the deep terrestrial subsurface.</title>
        <authorList>
            <person name="Probst A.J."/>
            <person name="Ladd B."/>
            <person name="Jarett J.K."/>
            <person name="Geller-Mcgrath D.E."/>
            <person name="Sieber C.M.K."/>
            <person name="Emerson J.B."/>
            <person name="Anantharaman K."/>
            <person name="Thomas B.C."/>
            <person name="Malmstrom R."/>
            <person name="Stieglmeier M."/>
            <person name="Klingl A."/>
            <person name="Woyke T."/>
            <person name="Ryan C.M."/>
            <person name="Banfield J.F."/>
        </authorList>
    </citation>
    <scope>NUCLEOTIDE SEQUENCE [LARGE SCALE GENOMIC DNA]</scope>
</reference>
<organism evidence="1 2">
    <name type="scientific">Candidatus Collierbacteria bacterium CG17_big_fil_post_rev_8_21_14_2_50_45_7</name>
    <dbReference type="NCBI Taxonomy" id="1974536"/>
    <lineage>
        <taxon>Bacteria</taxon>
        <taxon>Candidatus Collieribacteriota</taxon>
    </lineage>
</organism>
<proteinExistence type="predicted"/>
<name>A0A2M7FPD6_9BACT</name>
<comment type="caution">
    <text evidence="1">The sequence shown here is derived from an EMBL/GenBank/DDBJ whole genome shotgun (WGS) entry which is preliminary data.</text>
</comment>